<evidence type="ECO:0000256" key="3">
    <source>
        <dbReference type="ARBA" id="ARBA00022723"/>
    </source>
</evidence>
<dbReference type="PANTHER" id="PTHR24291">
    <property type="entry name" value="CYTOCHROME P450 FAMILY 4"/>
    <property type="match status" value="1"/>
</dbReference>
<dbReference type="Gene3D" id="1.10.630.10">
    <property type="entry name" value="Cytochrome P450"/>
    <property type="match status" value="1"/>
</dbReference>
<dbReference type="OrthoDB" id="9789468at2"/>
<dbReference type="PROSITE" id="PS00086">
    <property type="entry name" value="CYTOCHROME_P450"/>
    <property type="match status" value="1"/>
</dbReference>
<keyword evidence="2 7" id="KW-0349">Heme</keyword>
<dbReference type="InterPro" id="IPR050196">
    <property type="entry name" value="Cytochrome_P450_Monoox"/>
</dbReference>
<dbReference type="InterPro" id="IPR017972">
    <property type="entry name" value="Cyt_P450_CS"/>
</dbReference>
<evidence type="ECO:0000313" key="10">
    <source>
        <dbReference type="Proteomes" id="UP000326354"/>
    </source>
</evidence>
<feature type="binding site" description="axial binding residue" evidence="7">
    <location>
        <position position="388"/>
    </location>
    <ligand>
        <name>heme</name>
        <dbReference type="ChEBI" id="CHEBI:30413"/>
    </ligand>
    <ligandPart>
        <name>Fe</name>
        <dbReference type="ChEBI" id="CHEBI:18248"/>
    </ligandPart>
</feature>
<keyword evidence="6 8" id="KW-0503">Monooxygenase</keyword>
<comment type="cofactor">
    <cofactor evidence="7">
        <name>heme</name>
        <dbReference type="ChEBI" id="CHEBI:30413"/>
    </cofactor>
</comment>
<comment type="similarity">
    <text evidence="1 8">Belongs to the cytochrome P450 family.</text>
</comment>
<dbReference type="SUPFAM" id="SSF48264">
    <property type="entry name" value="Cytochrome P450"/>
    <property type="match status" value="1"/>
</dbReference>
<evidence type="ECO:0000313" key="9">
    <source>
        <dbReference type="EMBL" id="BBM85413.1"/>
    </source>
</evidence>
<dbReference type="Pfam" id="PF00067">
    <property type="entry name" value="p450"/>
    <property type="match status" value="1"/>
</dbReference>
<dbReference type="PRINTS" id="PR00463">
    <property type="entry name" value="EP450I"/>
</dbReference>
<dbReference type="Proteomes" id="UP000326354">
    <property type="component" value="Chromosome"/>
</dbReference>
<proteinExistence type="inferred from homology"/>
<dbReference type="RefSeq" id="WP_151969518.1">
    <property type="nucleotide sequence ID" value="NZ_AP019860.1"/>
</dbReference>
<keyword evidence="4 8" id="KW-0560">Oxidoreductase</keyword>
<evidence type="ECO:0000256" key="7">
    <source>
        <dbReference type="PIRSR" id="PIRSR602401-1"/>
    </source>
</evidence>
<evidence type="ECO:0000256" key="4">
    <source>
        <dbReference type="ARBA" id="ARBA00023002"/>
    </source>
</evidence>
<dbReference type="PRINTS" id="PR00385">
    <property type="entry name" value="P450"/>
</dbReference>
<dbReference type="KEGG" id="uam:UABAM_03780"/>
<dbReference type="GO" id="GO:0016705">
    <property type="term" value="F:oxidoreductase activity, acting on paired donors, with incorporation or reduction of molecular oxygen"/>
    <property type="evidence" value="ECO:0007669"/>
    <property type="project" value="InterPro"/>
</dbReference>
<sequence length="441" mass="51598">MNEITGPKGRFISGNFRDIHKDMFAFFDKCIAEHGDIFKFRAFHVKCYVVNRPEYIEELLVKNHTRVRKPWDLRQLRILLGKGLLTNEGQPWLKQRRASQPSFQKKRIAEYAKIMAKHIEKHVDTWEDGEELDIHQKMMDVALYIAGETLFGTIVDDIENIERLLDLAMNQFGKMISGGVPLPLWFPTPLNLRMIWMTYKFDFAIMDMIRERKKNPQQANDLLSDLINIKYEDGSPISDKQVRDEIITLIAAGHETTAISLSWTLYLLAQHPEVKEKLFAEVDEVLAGRLPRASDMQNLTYTVKVMKESMRFYPPAWGLGREVTEDIEIAGQKIAKNSQVFVLMYFLHRDPRFYENPHEFYPERWTPEFEKQLHRYAYLPFGGGPRLCIGNHFAMMETTLLLAHMMQKCDFELVKDHAVVMHPSVTLRPKNGIRMIVHKRK</sequence>
<dbReference type="GO" id="GO:0020037">
    <property type="term" value="F:heme binding"/>
    <property type="evidence" value="ECO:0007669"/>
    <property type="project" value="InterPro"/>
</dbReference>
<organism evidence="9 10">
    <name type="scientific">Uabimicrobium amorphum</name>
    <dbReference type="NCBI Taxonomy" id="2596890"/>
    <lineage>
        <taxon>Bacteria</taxon>
        <taxon>Pseudomonadati</taxon>
        <taxon>Planctomycetota</taxon>
        <taxon>Candidatus Uabimicrobiia</taxon>
        <taxon>Candidatus Uabimicrobiales</taxon>
        <taxon>Candidatus Uabimicrobiaceae</taxon>
        <taxon>Candidatus Uabimicrobium</taxon>
    </lineage>
</organism>
<keyword evidence="10" id="KW-1185">Reference proteome</keyword>
<dbReference type="InterPro" id="IPR002401">
    <property type="entry name" value="Cyt_P450_E_grp-I"/>
</dbReference>
<dbReference type="EMBL" id="AP019860">
    <property type="protein sequence ID" value="BBM85413.1"/>
    <property type="molecule type" value="Genomic_DNA"/>
</dbReference>
<dbReference type="InterPro" id="IPR036396">
    <property type="entry name" value="Cyt_P450_sf"/>
</dbReference>
<protein>
    <submittedName>
        <fullName evidence="9">Cytochrome P450</fullName>
    </submittedName>
</protein>
<accession>A0A5S9F4S5</accession>
<evidence type="ECO:0000256" key="6">
    <source>
        <dbReference type="ARBA" id="ARBA00023033"/>
    </source>
</evidence>
<name>A0A5S9F4S5_UABAM</name>
<dbReference type="GO" id="GO:0005506">
    <property type="term" value="F:iron ion binding"/>
    <property type="evidence" value="ECO:0007669"/>
    <property type="project" value="InterPro"/>
</dbReference>
<evidence type="ECO:0000256" key="8">
    <source>
        <dbReference type="RuleBase" id="RU000461"/>
    </source>
</evidence>
<dbReference type="InterPro" id="IPR001128">
    <property type="entry name" value="Cyt_P450"/>
</dbReference>
<evidence type="ECO:0000256" key="2">
    <source>
        <dbReference type="ARBA" id="ARBA00022617"/>
    </source>
</evidence>
<dbReference type="PANTHER" id="PTHR24291:SF50">
    <property type="entry name" value="BIFUNCTIONAL ALBAFLAVENONE MONOOXYGENASE_TERPENE SYNTHASE"/>
    <property type="match status" value="1"/>
</dbReference>
<evidence type="ECO:0000256" key="1">
    <source>
        <dbReference type="ARBA" id="ARBA00010617"/>
    </source>
</evidence>
<dbReference type="GO" id="GO:0004497">
    <property type="term" value="F:monooxygenase activity"/>
    <property type="evidence" value="ECO:0007669"/>
    <property type="project" value="UniProtKB-KW"/>
</dbReference>
<dbReference type="CDD" id="cd20620">
    <property type="entry name" value="CYP132-like"/>
    <property type="match status" value="1"/>
</dbReference>
<keyword evidence="3 7" id="KW-0479">Metal-binding</keyword>
<dbReference type="AlphaFoldDB" id="A0A5S9F4S5"/>
<gene>
    <name evidence="9" type="ORF">UABAM_03780</name>
</gene>
<keyword evidence="5 7" id="KW-0408">Iron</keyword>
<evidence type="ECO:0000256" key="5">
    <source>
        <dbReference type="ARBA" id="ARBA00023004"/>
    </source>
</evidence>
<reference evidence="9 10" key="1">
    <citation type="submission" date="2019-08" db="EMBL/GenBank/DDBJ databases">
        <title>Complete genome sequence of Candidatus Uab amorphum.</title>
        <authorList>
            <person name="Shiratori T."/>
            <person name="Suzuki S."/>
            <person name="Kakizawa Y."/>
            <person name="Ishida K."/>
        </authorList>
    </citation>
    <scope>NUCLEOTIDE SEQUENCE [LARGE SCALE GENOMIC DNA]</scope>
    <source>
        <strain evidence="9 10">SRT547</strain>
    </source>
</reference>